<proteinExistence type="inferred from homology"/>
<reference evidence="7" key="1">
    <citation type="journal article" date="2021" name="PeerJ">
        <title>Extensive microbial diversity within the chicken gut microbiome revealed by metagenomics and culture.</title>
        <authorList>
            <person name="Gilroy R."/>
            <person name="Ravi A."/>
            <person name="Getino M."/>
            <person name="Pursley I."/>
            <person name="Horton D.L."/>
            <person name="Alikhan N.F."/>
            <person name="Baker D."/>
            <person name="Gharbi K."/>
            <person name="Hall N."/>
            <person name="Watson M."/>
            <person name="Adriaenssens E.M."/>
            <person name="Foster-Nyarko E."/>
            <person name="Jarju S."/>
            <person name="Secka A."/>
            <person name="Antonio M."/>
            <person name="Oren A."/>
            <person name="Chaudhuri R.R."/>
            <person name="La Ragione R."/>
            <person name="Hildebrand F."/>
            <person name="Pallen M.J."/>
        </authorList>
    </citation>
    <scope>NUCLEOTIDE SEQUENCE</scope>
    <source>
        <strain evidence="7">ChiGjej2B2-7701</strain>
    </source>
</reference>
<dbReference type="PANTHER" id="PTHR30469">
    <property type="entry name" value="MULTIDRUG RESISTANCE PROTEIN MDTA"/>
    <property type="match status" value="1"/>
</dbReference>
<comment type="similarity">
    <text evidence="1">Belongs to the membrane fusion protein (MFP) (TC 8.A.1) family.</text>
</comment>
<evidence type="ECO:0000256" key="2">
    <source>
        <dbReference type="SAM" id="Coils"/>
    </source>
</evidence>
<feature type="region of interest" description="Disordered" evidence="3">
    <location>
        <begin position="1"/>
        <end position="51"/>
    </location>
</feature>
<comment type="caution">
    <text evidence="7">The sequence shown here is derived from an EMBL/GenBank/DDBJ whole genome shotgun (WGS) entry which is preliminary data.</text>
</comment>
<organism evidence="7 8">
    <name type="scientific">Collinsella ihumii</name>
    <dbReference type="NCBI Taxonomy" id="1720204"/>
    <lineage>
        <taxon>Bacteria</taxon>
        <taxon>Bacillati</taxon>
        <taxon>Actinomycetota</taxon>
        <taxon>Coriobacteriia</taxon>
        <taxon>Coriobacteriales</taxon>
        <taxon>Coriobacteriaceae</taxon>
        <taxon>Collinsella</taxon>
    </lineage>
</organism>
<keyword evidence="2" id="KW-0175">Coiled coil</keyword>
<dbReference type="Pfam" id="PF25990">
    <property type="entry name" value="Beta-barrel_YknX"/>
    <property type="match status" value="1"/>
</dbReference>
<reference evidence="7" key="2">
    <citation type="submission" date="2021-09" db="EMBL/GenBank/DDBJ databases">
        <authorList>
            <person name="Gilroy R."/>
        </authorList>
    </citation>
    <scope>NUCLEOTIDE SEQUENCE</scope>
    <source>
        <strain evidence="7">ChiGjej2B2-7701</strain>
    </source>
</reference>
<feature type="transmembrane region" description="Helical" evidence="4">
    <location>
        <begin position="75"/>
        <end position="99"/>
    </location>
</feature>
<evidence type="ECO:0000256" key="3">
    <source>
        <dbReference type="SAM" id="MobiDB-lite"/>
    </source>
</evidence>
<dbReference type="GO" id="GO:0015562">
    <property type="term" value="F:efflux transmembrane transporter activity"/>
    <property type="evidence" value="ECO:0007669"/>
    <property type="project" value="TreeGrafter"/>
</dbReference>
<dbReference type="InterPro" id="IPR058625">
    <property type="entry name" value="MdtA-like_BSH"/>
</dbReference>
<sequence>MTDDIRNVADPTPPIEQPDTDQMPAEGAGEQTTQSPVPVLPGTEAQDTYEGLDASDAEAYAKLKARRAERRRKKLIRRGIIAGAIAAVALVGVVAVNLLTQEPEAVFEPITDIAIAGTYTDSVDARGSLEPLSSTVVTPAVSGTIAEVRVAAGQQVQAGDVLMIIDNPELDLAVNEALRSLQAAEADLAAAKRARTDAYNEWYAYDEVTDEEGNVIPYAGADPAAAEDSVAAAERAVASAQASYDQAVATAGQRTVTAPSSGSIVAMNAQVGADPSEPAANSTGASGPLVQIADLSQMKVTIQVSEEDIARVAVGQTAQVSFPAFDDIMLQGTVQNIASIASGSGDMMYMGNSSVSFAVDILIDQPDPRLKPGMTAQVTLITEQLDNVVMVPSMALSTDDGMNYYVMVETDPETHEAERRDVTVVTQNDSYAVVGRVEGAGLQTPENEPEIPLSPVADGEIIVISGGSMSMGDGAVGSGAASADAL</sequence>
<dbReference type="EMBL" id="DYVF01000003">
    <property type="protein sequence ID" value="HJG29863.1"/>
    <property type="molecule type" value="Genomic_DNA"/>
</dbReference>
<keyword evidence="4" id="KW-1133">Transmembrane helix</keyword>
<evidence type="ECO:0000259" key="5">
    <source>
        <dbReference type="Pfam" id="PF25917"/>
    </source>
</evidence>
<dbReference type="NCBIfam" id="TIGR01730">
    <property type="entry name" value="RND_mfp"/>
    <property type="match status" value="1"/>
</dbReference>
<dbReference type="InterPro" id="IPR058636">
    <property type="entry name" value="Beta-barrel_YknX"/>
</dbReference>
<dbReference type="AlphaFoldDB" id="A0A921LS91"/>
<dbReference type="InterPro" id="IPR006143">
    <property type="entry name" value="RND_pump_MFP"/>
</dbReference>
<evidence type="ECO:0000256" key="1">
    <source>
        <dbReference type="ARBA" id="ARBA00009477"/>
    </source>
</evidence>
<dbReference type="PANTHER" id="PTHR30469:SF33">
    <property type="entry name" value="SLR1207 PROTEIN"/>
    <property type="match status" value="1"/>
</dbReference>
<evidence type="ECO:0000313" key="7">
    <source>
        <dbReference type="EMBL" id="HJG29863.1"/>
    </source>
</evidence>
<dbReference type="Proteomes" id="UP000746751">
    <property type="component" value="Unassembled WGS sequence"/>
</dbReference>
<dbReference type="Pfam" id="PF25917">
    <property type="entry name" value="BSH_RND"/>
    <property type="match status" value="1"/>
</dbReference>
<evidence type="ECO:0000256" key="4">
    <source>
        <dbReference type="SAM" id="Phobius"/>
    </source>
</evidence>
<keyword evidence="4" id="KW-0472">Membrane</keyword>
<dbReference type="Gene3D" id="2.40.30.170">
    <property type="match status" value="1"/>
</dbReference>
<dbReference type="SUPFAM" id="SSF111369">
    <property type="entry name" value="HlyD-like secretion proteins"/>
    <property type="match status" value="1"/>
</dbReference>
<keyword evidence="4" id="KW-0812">Transmembrane</keyword>
<evidence type="ECO:0000313" key="8">
    <source>
        <dbReference type="Proteomes" id="UP000746751"/>
    </source>
</evidence>
<name>A0A921LS91_9ACTN</name>
<dbReference type="GO" id="GO:1990281">
    <property type="term" value="C:efflux pump complex"/>
    <property type="evidence" value="ECO:0007669"/>
    <property type="project" value="TreeGrafter"/>
</dbReference>
<feature type="coiled-coil region" evidence="2">
    <location>
        <begin position="174"/>
        <end position="201"/>
    </location>
</feature>
<gene>
    <name evidence="7" type="ORF">K8U80_00530</name>
</gene>
<dbReference type="Gene3D" id="2.40.50.100">
    <property type="match status" value="1"/>
</dbReference>
<evidence type="ECO:0000259" key="6">
    <source>
        <dbReference type="Pfam" id="PF25990"/>
    </source>
</evidence>
<feature type="domain" description="YknX-like beta-barrel" evidence="6">
    <location>
        <begin position="298"/>
        <end position="378"/>
    </location>
</feature>
<feature type="domain" description="Multidrug resistance protein MdtA-like barrel-sandwich hybrid" evidence="5">
    <location>
        <begin position="137"/>
        <end position="273"/>
    </location>
</feature>
<accession>A0A921LS91</accession>
<protein>
    <submittedName>
        <fullName evidence="7">Efflux RND transporter periplasmic adaptor subunit</fullName>
    </submittedName>
</protein>